<dbReference type="EMBL" id="JAYMGO010000001">
    <property type="protein sequence ID" value="KAL1281409.1"/>
    <property type="molecule type" value="Genomic_DNA"/>
</dbReference>
<keyword evidence="1" id="KW-0472">Membrane</keyword>
<keyword evidence="4" id="KW-1185">Reference proteome</keyword>
<dbReference type="Proteomes" id="UP001558613">
    <property type="component" value="Unassembled WGS sequence"/>
</dbReference>
<gene>
    <name evidence="3" type="ORF">QQF64_000212</name>
</gene>
<proteinExistence type="predicted"/>
<organism evidence="3 4">
    <name type="scientific">Cirrhinus molitorella</name>
    <name type="common">mud carp</name>
    <dbReference type="NCBI Taxonomy" id="172907"/>
    <lineage>
        <taxon>Eukaryota</taxon>
        <taxon>Metazoa</taxon>
        <taxon>Chordata</taxon>
        <taxon>Craniata</taxon>
        <taxon>Vertebrata</taxon>
        <taxon>Euteleostomi</taxon>
        <taxon>Actinopterygii</taxon>
        <taxon>Neopterygii</taxon>
        <taxon>Teleostei</taxon>
        <taxon>Ostariophysi</taxon>
        <taxon>Cypriniformes</taxon>
        <taxon>Cyprinidae</taxon>
        <taxon>Labeoninae</taxon>
        <taxon>Labeonini</taxon>
        <taxon>Cirrhinus</taxon>
    </lineage>
</organism>
<evidence type="ECO:0000256" key="1">
    <source>
        <dbReference type="SAM" id="Phobius"/>
    </source>
</evidence>
<dbReference type="Gene3D" id="2.60.40.10">
    <property type="entry name" value="Immunoglobulins"/>
    <property type="match status" value="1"/>
</dbReference>
<protein>
    <recommendedName>
        <fullName evidence="5">Immunoglobulin V-set domain-containing protein</fullName>
    </recommendedName>
</protein>
<feature type="chain" id="PRO_5046185595" description="Immunoglobulin V-set domain-containing protein" evidence="2">
    <location>
        <begin position="20"/>
        <end position="206"/>
    </location>
</feature>
<feature type="transmembrane region" description="Helical" evidence="1">
    <location>
        <begin position="115"/>
        <end position="138"/>
    </location>
</feature>
<evidence type="ECO:0000256" key="2">
    <source>
        <dbReference type="SAM" id="SignalP"/>
    </source>
</evidence>
<feature type="signal peptide" evidence="2">
    <location>
        <begin position="1"/>
        <end position="19"/>
    </location>
</feature>
<keyword evidence="2" id="KW-0732">Signal</keyword>
<keyword evidence="1" id="KW-1133">Transmembrane helix</keyword>
<evidence type="ECO:0000313" key="3">
    <source>
        <dbReference type="EMBL" id="KAL1281409.1"/>
    </source>
</evidence>
<dbReference type="InterPro" id="IPR013783">
    <property type="entry name" value="Ig-like_fold"/>
</dbReference>
<evidence type="ECO:0000313" key="4">
    <source>
        <dbReference type="Proteomes" id="UP001558613"/>
    </source>
</evidence>
<name>A0ABR3NWX5_9TELE</name>
<comment type="caution">
    <text evidence="3">The sequence shown here is derived from an EMBL/GenBank/DDBJ whole genome shotgun (WGS) entry which is preliminary data.</text>
</comment>
<accession>A0ABR3NWX5</accession>
<reference evidence="3 4" key="1">
    <citation type="submission" date="2023-09" db="EMBL/GenBank/DDBJ databases">
        <authorList>
            <person name="Wang M."/>
        </authorList>
    </citation>
    <scope>NUCLEOTIDE SEQUENCE [LARGE SCALE GENOMIC DNA]</scope>
    <source>
        <strain evidence="3">GT-2023</strain>
        <tissue evidence="3">Liver</tissue>
    </source>
</reference>
<keyword evidence="1" id="KW-0812">Transmembrane</keyword>
<sequence length="206" mass="23635">MKILLIFFTFYLISGAVRCFSVTGYSGGSVLVDSGKLWFSDSAKYMAKLPEWRTIINDKKHDKWINEGRFTLFQSNEGHLMIYIRELSQHDAGRYAIDVLHNQRIYMTLNVEEDFSMIIIISVCVILLLIGGFTLTVWKLKRKRRDPGSVQINSNDDLPTIPSDGLLYAAVSFQKHEESLSDAAVRFSKDDIHSDYTAVSRRMRLN</sequence>
<evidence type="ECO:0008006" key="5">
    <source>
        <dbReference type="Google" id="ProtNLM"/>
    </source>
</evidence>